<dbReference type="InterPro" id="IPR036259">
    <property type="entry name" value="MFS_trans_sf"/>
</dbReference>
<feature type="transmembrane region" description="Helical" evidence="9">
    <location>
        <begin position="21"/>
        <end position="40"/>
    </location>
</feature>
<keyword evidence="4 8" id="KW-0812">Transmembrane</keyword>
<feature type="transmembrane region" description="Helical" evidence="9">
    <location>
        <begin position="78"/>
        <end position="96"/>
    </location>
</feature>
<feature type="transmembrane region" description="Helical" evidence="9">
    <location>
        <begin position="354"/>
        <end position="372"/>
    </location>
</feature>
<feature type="transmembrane region" description="Helical" evidence="9">
    <location>
        <begin position="491"/>
        <end position="512"/>
    </location>
</feature>
<dbReference type="GO" id="GO:1904680">
    <property type="term" value="F:peptide transmembrane transporter activity"/>
    <property type="evidence" value="ECO:0007669"/>
    <property type="project" value="InterPro"/>
</dbReference>
<evidence type="ECO:0000313" key="12">
    <source>
        <dbReference type="EMBL" id="RGT32291.1"/>
    </source>
</evidence>
<name>A0A1Y4K2B9_9BACE</name>
<keyword evidence="5" id="KW-0571">Peptide transport</keyword>
<dbReference type="EMBL" id="NFII01000006">
    <property type="protein sequence ID" value="OUO01165.1"/>
    <property type="molecule type" value="Genomic_DNA"/>
</dbReference>
<evidence type="ECO:0000313" key="14">
    <source>
        <dbReference type="Proteomes" id="UP000196587"/>
    </source>
</evidence>
<comment type="similarity">
    <text evidence="8">Belongs to the major facilitator superfamily. Proton-dependent oligopeptide transporter (POT/PTR) (TC 2.A.17) family.</text>
</comment>
<dbReference type="Proteomes" id="UP000195386">
    <property type="component" value="Unassembled WGS sequence"/>
</dbReference>
<keyword evidence="5" id="KW-0653">Protein transport</keyword>
<dbReference type="SUPFAM" id="SSF103473">
    <property type="entry name" value="MFS general substrate transporter"/>
    <property type="match status" value="2"/>
</dbReference>
<evidence type="ECO:0000313" key="15">
    <source>
        <dbReference type="Proteomes" id="UP000285159"/>
    </source>
</evidence>
<feature type="transmembrane region" description="Helical" evidence="9">
    <location>
        <begin position="102"/>
        <end position="123"/>
    </location>
</feature>
<dbReference type="EMBL" id="NFKE01000001">
    <property type="protein sequence ID" value="OUP36451.1"/>
    <property type="molecule type" value="Genomic_DNA"/>
</dbReference>
<evidence type="ECO:0000256" key="5">
    <source>
        <dbReference type="ARBA" id="ARBA00022856"/>
    </source>
</evidence>
<dbReference type="PANTHER" id="PTHR23517:SF15">
    <property type="entry name" value="PROTON-DEPENDENT OLIGOPEPTIDE FAMILY TRANSPORT PROTEIN"/>
    <property type="match status" value="1"/>
</dbReference>
<evidence type="ECO:0000313" key="10">
    <source>
        <dbReference type="EMBL" id="OUO01165.1"/>
    </source>
</evidence>
<dbReference type="Proteomes" id="UP000285159">
    <property type="component" value="Unassembled WGS sequence"/>
</dbReference>
<reference evidence="12 15" key="3">
    <citation type="submission" date="2018-08" db="EMBL/GenBank/DDBJ databases">
        <title>A genome reference for cultivated species of the human gut microbiota.</title>
        <authorList>
            <person name="Zou Y."/>
            <person name="Xue W."/>
            <person name="Luo G."/>
        </authorList>
    </citation>
    <scope>NUCLEOTIDE SEQUENCE [LARGE SCALE GENOMIC DNA]</scope>
    <source>
        <strain evidence="12 15">AF19-1AC</strain>
    </source>
</reference>
<dbReference type="InterPro" id="IPR050171">
    <property type="entry name" value="MFS_Transporters"/>
</dbReference>
<keyword evidence="3" id="KW-1003">Cell membrane</keyword>
<feature type="transmembrane region" description="Helical" evidence="9">
    <location>
        <begin position="427"/>
        <end position="450"/>
    </location>
</feature>
<dbReference type="EMBL" id="QRWP01000008">
    <property type="protein sequence ID" value="RGT32291.1"/>
    <property type="molecule type" value="Genomic_DNA"/>
</dbReference>
<dbReference type="InterPro" id="IPR018456">
    <property type="entry name" value="PTR2_symporter_CS"/>
</dbReference>
<evidence type="ECO:0000313" key="13">
    <source>
        <dbReference type="Proteomes" id="UP000195386"/>
    </source>
</evidence>
<feature type="transmembrane region" description="Helical" evidence="9">
    <location>
        <begin position="46"/>
        <end position="66"/>
    </location>
</feature>
<dbReference type="RefSeq" id="WP_009121050.1">
    <property type="nucleotide sequence ID" value="NZ_CABIZW010000001.1"/>
</dbReference>
<dbReference type="InterPro" id="IPR000109">
    <property type="entry name" value="POT_fam"/>
</dbReference>
<dbReference type="PROSITE" id="PS01023">
    <property type="entry name" value="PTR2_2"/>
    <property type="match status" value="1"/>
</dbReference>
<evidence type="ECO:0000256" key="9">
    <source>
        <dbReference type="SAM" id="Phobius"/>
    </source>
</evidence>
<dbReference type="GO" id="GO:0006857">
    <property type="term" value="P:oligopeptide transport"/>
    <property type="evidence" value="ECO:0007669"/>
    <property type="project" value="InterPro"/>
</dbReference>
<dbReference type="Proteomes" id="UP000196587">
    <property type="component" value="Unassembled WGS sequence"/>
</dbReference>
<reference evidence="11" key="2">
    <citation type="journal article" date="2018" name="BMC Genomics">
        <title>Whole genome sequencing and function prediction of 133 gut anaerobes isolated from chicken caecum in pure cultures.</title>
        <authorList>
            <person name="Medvecky M."/>
            <person name="Cejkova D."/>
            <person name="Polansky O."/>
            <person name="Karasova D."/>
            <person name="Kubasova T."/>
            <person name="Cizek A."/>
            <person name="Rychlik I."/>
        </authorList>
    </citation>
    <scope>NUCLEOTIDE SEQUENCE</scope>
    <source>
        <strain evidence="11">An189</strain>
        <strain evidence="10">An43</strain>
    </source>
</reference>
<organism evidence="11 14">
    <name type="scientific">Bacteroides clarus</name>
    <dbReference type="NCBI Taxonomy" id="626929"/>
    <lineage>
        <taxon>Bacteria</taxon>
        <taxon>Pseudomonadati</taxon>
        <taxon>Bacteroidota</taxon>
        <taxon>Bacteroidia</taxon>
        <taxon>Bacteroidales</taxon>
        <taxon>Bacteroidaceae</taxon>
        <taxon>Bacteroides</taxon>
    </lineage>
</organism>
<dbReference type="Pfam" id="PF00854">
    <property type="entry name" value="PTR2"/>
    <property type="match status" value="2"/>
</dbReference>
<comment type="caution">
    <text evidence="11">The sequence shown here is derived from an EMBL/GenBank/DDBJ whole genome shotgun (WGS) entry which is preliminary data.</text>
</comment>
<evidence type="ECO:0000256" key="7">
    <source>
        <dbReference type="ARBA" id="ARBA00023136"/>
    </source>
</evidence>
<dbReference type="PANTHER" id="PTHR23517">
    <property type="entry name" value="RESISTANCE PROTEIN MDTM, PUTATIVE-RELATED-RELATED"/>
    <property type="match status" value="1"/>
</dbReference>
<feature type="transmembrane region" description="Helical" evidence="9">
    <location>
        <begin position="150"/>
        <end position="173"/>
    </location>
</feature>
<evidence type="ECO:0000256" key="6">
    <source>
        <dbReference type="ARBA" id="ARBA00022989"/>
    </source>
</evidence>
<feature type="transmembrane region" description="Helical" evidence="9">
    <location>
        <begin position="297"/>
        <end position="314"/>
    </location>
</feature>
<comment type="subcellular location">
    <subcellularLocation>
        <location evidence="1">Cell membrane</location>
        <topology evidence="1">Multi-pass membrane protein</topology>
    </subcellularLocation>
    <subcellularLocation>
        <location evidence="8">Membrane</location>
        <topology evidence="8">Multi-pass membrane protein</topology>
    </subcellularLocation>
</comment>
<feature type="transmembrane region" description="Helical" evidence="9">
    <location>
        <begin position="239"/>
        <end position="260"/>
    </location>
</feature>
<dbReference type="AlphaFoldDB" id="A0A1Y4K2B9"/>
<evidence type="ECO:0000256" key="8">
    <source>
        <dbReference type="RuleBase" id="RU003755"/>
    </source>
</evidence>
<keyword evidence="7 9" id="KW-0472">Membrane</keyword>
<evidence type="ECO:0000256" key="4">
    <source>
        <dbReference type="ARBA" id="ARBA00022692"/>
    </source>
</evidence>
<dbReference type="CDD" id="cd17346">
    <property type="entry name" value="MFS_DtpA_like"/>
    <property type="match status" value="1"/>
</dbReference>
<dbReference type="Gene3D" id="1.20.1250.20">
    <property type="entry name" value="MFS general substrate transporter like domains"/>
    <property type="match status" value="2"/>
</dbReference>
<feature type="transmembrane region" description="Helical" evidence="9">
    <location>
        <begin position="384"/>
        <end position="407"/>
    </location>
</feature>
<keyword evidence="6 9" id="KW-1133">Transmembrane helix</keyword>
<keyword evidence="2 8" id="KW-0813">Transport</keyword>
<evidence type="ECO:0000256" key="2">
    <source>
        <dbReference type="ARBA" id="ARBA00022448"/>
    </source>
</evidence>
<dbReference type="InterPro" id="IPR005279">
    <property type="entry name" value="Dipep/tripep_permease"/>
</dbReference>
<dbReference type="GO" id="GO:0005886">
    <property type="term" value="C:plasma membrane"/>
    <property type="evidence" value="ECO:0007669"/>
    <property type="project" value="UniProtKB-SubCell"/>
</dbReference>
<reference evidence="13 14" key="1">
    <citation type="submission" date="2017-04" db="EMBL/GenBank/DDBJ databases">
        <title>Function of individual gut microbiota members based on whole genome sequencing of pure cultures obtained from chicken caecum.</title>
        <authorList>
            <person name="Medvecky M."/>
            <person name="Cejkova D."/>
            <person name="Polansky O."/>
            <person name="Karasova D."/>
            <person name="Kubasova T."/>
            <person name="Cizek A."/>
            <person name="Rychlik I."/>
        </authorList>
    </citation>
    <scope>NUCLEOTIDE SEQUENCE [LARGE SCALE GENOMIC DNA]</scope>
    <source>
        <strain evidence="14">An189</strain>
        <strain evidence="13">An43</strain>
    </source>
</reference>
<feature type="transmembrane region" description="Helical" evidence="9">
    <location>
        <begin position="462"/>
        <end position="485"/>
    </location>
</feature>
<gene>
    <name evidence="11" type="ORF">B5F24_00750</name>
    <name evidence="10" type="ORF">B5F97_08295</name>
    <name evidence="12" type="ORF">DWX38_10530</name>
</gene>
<proteinExistence type="inferred from homology"/>
<protein>
    <submittedName>
        <fullName evidence="11">MFS transporter</fullName>
    </submittedName>
</protein>
<evidence type="ECO:0000256" key="1">
    <source>
        <dbReference type="ARBA" id="ARBA00004651"/>
    </source>
</evidence>
<evidence type="ECO:0000256" key="3">
    <source>
        <dbReference type="ARBA" id="ARBA00022475"/>
    </source>
</evidence>
<evidence type="ECO:0000313" key="11">
    <source>
        <dbReference type="EMBL" id="OUP36451.1"/>
    </source>
</evidence>
<accession>A0A1Y4K2B9</accession>
<sequence length="520" mass="57358">MFSKHPNGLIAAALANMGERFGFYIMMAILTLFISAKFGLSETTTGYIYSAFYASIYILALAGGIIADKTKNFKGTILAGLVMMAVGYLIIAIPTPTPVPSMGLYLGLTCLGLLVIAFGNGLFKGNLQALVGQMYDDPKYSSLRDSGFQIFYMFINIGGFFAPWIAIGVRNWWLKVNNFDYDATLPELCHQFLKEGDKMAPQAMENLASLADKVTLDGSHVADMGTFVNNYLDVFNRGFQYAFMAAIVAMLISLVIYLANKNRFPDPAKKVVAAKEQNATVSKEEIKMSAAEIKQRIYALFAVFGVVIFFWLSFHQNGYSLTYFARDYVDLSVIDIDLGFTRIKGAEIFQCVNPFFVVFLTPFIMWFFGALKKKEKEPSTPMKIAIGMGIAALAYIFLMVFSFTLPAKDALSTMSAAEINAIRVTPWIMIGLYFILTVAELFISPLGLSFVSKVAPPHLQGLMQGCWLAATAVGNSLLFIGGILYTTVPIWACWLVFVGATGASMIVMLSMVKWLERVAK</sequence>